<evidence type="ECO:0000313" key="8">
    <source>
        <dbReference type="Proteomes" id="UP000287756"/>
    </source>
</evidence>
<dbReference type="OrthoDB" id="5024156at2"/>
<keyword evidence="5 6" id="KW-0472">Membrane</keyword>
<dbReference type="Proteomes" id="UP000287756">
    <property type="component" value="Chromosome"/>
</dbReference>
<dbReference type="KEGG" id="hli:HLI_10535"/>
<evidence type="ECO:0000256" key="5">
    <source>
        <dbReference type="ARBA" id="ARBA00023136"/>
    </source>
</evidence>
<keyword evidence="4 6" id="KW-1133">Transmembrane helix</keyword>
<feature type="transmembrane region" description="Helical" evidence="6">
    <location>
        <begin position="227"/>
        <end position="246"/>
    </location>
</feature>
<dbReference type="EMBL" id="CP026118">
    <property type="protein sequence ID" value="QAS54616.1"/>
    <property type="molecule type" value="Genomic_DNA"/>
</dbReference>
<dbReference type="InterPro" id="IPR019108">
    <property type="entry name" value="Caa3_assmbl_CtaG-rel"/>
</dbReference>
<dbReference type="Pfam" id="PF09678">
    <property type="entry name" value="Caa3_CtaG"/>
    <property type="match status" value="1"/>
</dbReference>
<evidence type="ECO:0000313" key="7">
    <source>
        <dbReference type="EMBL" id="QAS54616.1"/>
    </source>
</evidence>
<dbReference type="AlphaFoldDB" id="A0A410MIW5"/>
<feature type="transmembrane region" description="Helical" evidence="6">
    <location>
        <begin position="185"/>
        <end position="207"/>
    </location>
</feature>
<feature type="transmembrane region" description="Helical" evidence="6">
    <location>
        <begin position="76"/>
        <end position="100"/>
    </location>
</feature>
<evidence type="ECO:0000256" key="4">
    <source>
        <dbReference type="ARBA" id="ARBA00022989"/>
    </source>
</evidence>
<accession>A0A410MIW5</accession>
<evidence type="ECO:0000256" key="3">
    <source>
        <dbReference type="ARBA" id="ARBA00022692"/>
    </source>
</evidence>
<feature type="transmembrane region" description="Helical" evidence="6">
    <location>
        <begin position="152"/>
        <end position="176"/>
    </location>
</feature>
<evidence type="ECO:0000256" key="2">
    <source>
        <dbReference type="ARBA" id="ARBA00022475"/>
    </source>
</evidence>
<evidence type="ECO:0000256" key="1">
    <source>
        <dbReference type="ARBA" id="ARBA00004651"/>
    </source>
</evidence>
<evidence type="ECO:0000256" key="6">
    <source>
        <dbReference type="SAM" id="Phobius"/>
    </source>
</evidence>
<dbReference type="GO" id="GO:0005886">
    <property type="term" value="C:plasma membrane"/>
    <property type="evidence" value="ECO:0007669"/>
    <property type="project" value="UniProtKB-SubCell"/>
</dbReference>
<proteinExistence type="predicted"/>
<feature type="transmembrane region" description="Helical" evidence="6">
    <location>
        <begin position="46"/>
        <end position="64"/>
    </location>
</feature>
<feature type="transmembrane region" description="Helical" evidence="6">
    <location>
        <begin position="121"/>
        <end position="140"/>
    </location>
</feature>
<sequence length="259" mass="29287">MNPESKASLISQLLLSFPFLVGLIVYLIMVFLSVRRSQKWPLHKSLCWIAGMLLAIVSVAGPLADLAHKDFEMHMVTHLLLGMLAPLLLTLAAPMTLLLRTLSVSKARYVTSVLRSRYSQFFTHPVAASIMNVGGLWVLYTTDLYALMHENIWAHIFVHVHVFLAGYLFTISMIYIDPIPHRKSYMYRSIVLILALAAHGILSKFIYAHPPAGVALNEAEKGSVLMYYGGDMIDAIIIFILCWHWYKSRRPRESELVST</sequence>
<reference evidence="7 8" key="1">
    <citation type="submission" date="2018-01" db="EMBL/GenBank/DDBJ databases">
        <title>The whole genome sequencing and assembly of Halobacillus litoralis ERB031 strain.</title>
        <authorList>
            <person name="Lee S.-J."/>
            <person name="Park M.-K."/>
            <person name="Kim J.-Y."/>
            <person name="Lee Y.-J."/>
            <person name="Yi H."/>
            <person name="Bahn Y.-S."/>
            <person name="Kim J.F."/>
            <person name="Lee D.-W."/>
        </authorList>
    </citation>
    <scope>NUCLEOTIDE SEQUENCE [LARGE SCALE GENOMIC DNA]</scope>
    <source>
        <strain evidence="7 8">ERB 031</strain>
    </source>
</reference>
<feature type="transmembrane region" description="Helical" evidence="6">
    <location>
        <begin position="12"/>
        <end position="34"/>
    </location>
</feature>
<keyword evidence="2" id="KW-1003">Cell membrane</keyword>
<comment type="subcellular location">
    <subcellularLocation>
        <location evidence="1">Cell membrane</location>
        <topology evidence="1">Multi-pass membrane protein</topology>
    </subcellularLocation>
</comment>
<protein>
    <submittedName>
        <fullName evidence="7">Cytochrome c oxidase assembly protein</fullName>
    </submittedName>
</protein>
<organism evidence="7 8">
    <name type="scientific">Halobacillus litoralis</name>
    <dbReference type="NCBI Taxonomy" id="45668"/>
    <lineage>
        <taxon>Bacteria</taxon>
        <taxon>Bacillati</taxon>
        <taxon>Bacillota</taxon>
        <taxon>Bacilli</taxon>
        <taxon>Bacillales</taxon>
        <taxon>Bacillaceae</taxon>
        <taxon>Halobacillus</taxon>
    </lineage>
</organism>
<name>A0A410MIW5_9BACI</name>
<gene>
    <name evidence="7" type="ORF">HLI_10535</name>
</gene>
<keyword evidence="3 6" id="KW-0812">Transmembrane</keyword>